<evidence type="ECO:0000256" key="3">
    <source>
        <dbReference type="ARBA" id="ARBA00022527"/>
    </source>
</evidence>
<dbReference type="Gene3D" id="1.10.510.10">
    <property type="entry name" value="Transferase(Phosphotransferase) domain 1"/>
    <property type="match status" value="1"/>
</dbReference>
<evidence type="ECO:0000256" key="8">
    <source>
        <dbReference type="ARBA" id="ARBA00022840"/>
    </source>
</evidence>
<keyword evidence="6" id="KW-0547">Nucleotide-binding</keyword>
<evidence type="ECO:0000256" key="9">
    <source>
        <dbReference type="ARBA" id="ARBA00047811"/>
    </source>
</evidence>
<dbReference type="InterPro" id="IPR000719">
    <property type="entry name" value="Prot_kinase_dom"/>
</dbReference>
<evidence type="ECO:0000256" key="7">
    <source>
        <dbReference type="ARBA" id="ARBA00022777"/>
    </source>
</evidence>
<evidence type="ECO:0000256" key="2">
    <source>
        <dbReference type="ARBA" id="ARBA00012425"/>
    </source>
</evidence>
<sequence length="161" mass="18639">LREVTRDYNNPESQRTSQLFLVFDFLDLDLHRLMHIYPQLGSNARLIKYYTYQMLSGLDYCHKRRILHRDLKPQNLLIDVRHGNRLKVADFGLSRAFGVPVRLLSPEVVTLWYRPPELLLGGKVYGTPVDIWSVACVVVELSNRWPLFPGSTVCGGVWGKR</sequence>
<dbReference type="PANTHER" id="PTHR24056">
    <property type="entry name" value="CELL DIVISION PROTEIN KINASE"/>
    <property type="match status" value="1"/>
</dbReference>
<evidence type="ECO:0000256" key="4">
    <source>
        <dbReference type="ARBA" id="ARBA00022553"/>
    </source>
</evidence>
<dbReference type="PROSITE" id="PS00108">
    <property type="entry name" value="PROTEIN_KINASE_ST"/>
    <property type="match status" value="1"/>
</dbReference>
<evidence type="ECO:0000313" key="12">
    <source>
        <dbReference type="EMBL" id="GLI60815.1"/>
    </source>
</evidence>
<keyword evidence="3" id="KW-0723">Serine/threonine-protein kinase</keyword>
<dbReference type="Gene3D" id="3.30.200.20">
    <property type="entry name" value="Phosphorylase Kinase, domain 1"/>
    <property type="match status" value="1"/>
</dbReference>
<keyword evidence="7" id="KW-0418">Kinase</keyword>
<dbReference type="Proteomes" id="UP001165090">
    <property type="component" value="Unassembled WGS sequence"/>
</dbReference>
<dbReference type="EC" id="2.7.11.22" evidence="2"/>
<comment type="catalytic activity">
    <reaction evidence="10">
        <text>L-seryl-[protein] + ATP = O-phospho-L-seryl-[protein] + ADP + H(+)</text>
        <dbReference type="Rhea" id="RHEA:17989"/>
        <dbReference type="Rhea" id="RHEA-COMP:9863"/>
        <dbReference type="Rhea" id="RHEA-COMP:11604"/>
        <dbReference type="ChEBI" id="CHEBI:15378"/>
        <dbReference type="ChEBI" id="CHEBI:29999"/>
        <dbReference type="ChEBI" id="CHEBI:30616"/>
        <dbReference type="ChEBI" id="CHEBI:83421"/>
        <dbReference type="ChEBI" id="CHEBI:456216"/>
        <dbReference type="EC" id="2.7.11.22"/>
    </reaction>
</comment>
<comment type="catalytic activity">
    <reaction evidence="9">
        <text>L-threonyl-[protein] + ATP = O-phospho-L-threonyl-[protein] + ADP + H(+)</text>
        <dbReference type="Rhea" id="RHEA:46608"/>
        <dbReference type="Rhea" id="RHEA-COMP:11060"/>
        <dbReference type="Rhea" id="RHEA-COMP:11605"/>
        <dbReference type="ChEBI" id="CHEBI:15378"/>
        <dbReference type="ChEBI" id="CHEBI:30013"/>
        <dbReference type="ChEBI" id="CHEBI:30616"/>
        <dbReference type="ChEBI" id="CHEBI:61977"/>
        <dbReference type="ChEBI" id="CHEBI:456216"/>
        <dbReference type="EC" id="2.7.11.22"/>
    </reaction>
</comment>
<keyword evidence="5" id="KW-0808">Transferase</keyword>
<feature type="non-terminal residue" evidence="12">
    <location>
        <position position="1"/>
    </location>
</feature>
<dbReference type="InterPro" id="IPR050108">
    <property type="entry name" value="CDK"/>
</dbReference>
<evidence type="ECO:0000256" key="5">
    <source>
        <dbReference type="ARBA" id="ARBA00022679"/>
    </source>
</evidence>
<keyword evidence="4" id="KW-0597">Phosphoprotein</keyword>
<feature type="non-terminal residue" evidence="12">
    <location>
        <position position="161"/>
    </location>
</feature>
<dbReference type="Pfam" id="PF00069">
    <property type="entry name" value="Pkinase"/>
    <property type="match status" value="1"/>
</dbReference>
<gene>
    <name evidence="12" type="ORF">VaNZ11_002921</name>
</gene>
<evidence type="ECO:0000256" key="6">
    <source>
        <dbReference type="ARBA" id="ARBA00022741"/>
    </source>
</evidence>
<organism evidence="12 13">
    <name type="scientific">Volvox africanus</name>
    <dbReference type="NCBI Taxonomy" id="51714"/>
    <lineage>
        <taxon>Eukaryota</taxon>
        <taxon>Viridiplantae</taxon>
        <taxon>Chlorophyta</taxon>
        <taxon>core chlorophytes</taxon>
        <taxon>Chlorophyceae</taxon>
        <taxon>CS clade</taxon>
        <taxon>Chlamydomonadales</taxon>
        <taxon>Volvocaceae</taxon>
        <taxon>Volvox</taxon>
    </lineage>
</organism>
<dbReference type="PROSITE" id="PS50011">
    <property type="entry name" value="PROTEIN_KINASE_DOM"/>
    <property type="match status" value="1"/>
</dbReference>
<evidence type="ECO:0000259" key="11">
    <source>
        <dbReference type="PROSITE" id="PS50011"/>
    </source>
</evidence>
<evidence type="ECO:0000256" key="10">
    <source>
        <dbReference type="ARBA" id="ARBA00048367"/>
    </source>
</evidence>
<reference evidence="12 13" key="1">
    <citation type="journal article" date="2023" name="IScience">
        <title>Expanded male sex-determining region conserved during the evolution of homothallism in the green alga Volvox.</title>
        <authorList>
            <person name="Yamamoto K."/>
            <person name="Matsuzaki R."/>
            <person name="Mahakham W."/>
            <person name="Heman W."/>
            <person name="Sekimoto H."/>
            <person name="Kawachi M."/>
            <person name="Minakuchi Y."/>
            <person name="Toyoda A."/>
            <person name="Nozaki H."/>
        </authorList>
    </citation>
    <scope>NUCLEOTIDE SEQUENCE [LARGE SCALE GENOMIC DNA]</scope>
    <source>
        <strain evidence="12 13">NIES-4468</strain>
    </source>
</reference>
<dbReference type="InterPro" id="IPR011009">
    <property type="entry name" value="Kinase-like_dom_sf"/>
</dbReference>
<keyword evidence="13" id="KW-1185">Reference proteome</keyword>
<accession>A0ABQ5RTD9</accession>
<protein>
    <recommendedName>
        <fullName evidence="2">cyclin-dependent kinase</fullName>
        <ecNumber evidence="2">2.7.11.22</ecNumber>
    </recommendedName>
</protein>
<keyword evidence="8" id="KW-0067">ATP-binding</keyword>
<dbReference type="InterPro" id="IPR008271">
    <property type="entry name" value="Ser/Thr_kinase_AS"/>
</dbReference>
<feature type="domain" description="Protein kinase" evidence="11">
    <location>
        <begin position="1"/>
        <end position="161"/>
    </location>
</feature>
<dbReference type="SMART" id="SM00220">
    <property type="entry name" value="S_TKc"/>
    <property type="match status" value="1"/>
</dbReference>
<dbReference type="SUPFAM" id="SSF56112">
    <property type="entry name" value="Protein kinase-like (PK-like)"/>
    <property type="match status" value="1"/>
</dbReference>
<comment type="similarity">
    <text evidence="1">Belongs to the protein kinase superfamily. CMGC Ser/Thr protein kinase family. CDC2/CDKX subfamily.</text>
</comment>
<comment type="caution">
    <text evidence="12">The sequence shown here is derived from an EMBL/GenBank/DDBJ whole genome shotgun (WGS) entry which is preliminary data.</text>
</comment>
<evidence type="ECO:0000256" key="1">
    <source>
        <dbReference type="ARBA" id="ARBA00006485"/>
    </source>
</evidence>
<name>A0ABQ5RTD9_9CHLO</name>
<dbReference type="PANTHER" id="PTHR24056:SF548">
    <property type="entry name" value="CYCLIN-DEPENDENT KINASE A-1"/>
    <property type="match status" value="1"/>
</dbReference>
<evidence type="ECO:0000313" key="13">
    <source>
        <dbReference type="Proteomes" id="UP001165090"/>
    </source>
</evidence>
<dbReference type="EMBL" id="BSDZ01000008">
    <property type="protein sequence ID" value="GLI60815.1"/>
    <property type="molecule type" value="Genomic_DNA"/>
</dbReference>
<proteinExistence type="inferred from homology"/>